<keyword evidence="1" id="KW-0812">Transmembrane</keyword>
<dbReference type="EMBL" id="KZ679256">
    <property type="protein sequence ID" value="PTB46056.1"/>
    <property type="molecule type" value="Genomic_DNA"/>
</dbReference>
<evidence type="ECO:0000256" key="1">
    <source>
        <dbReference type="SAM" id="Phobius"/>
    </source>
</evidence>
<evidence type="ECO:0000313" key="2">
    <source>
        <dbReference type="EMBL" id="PTB46056.1"/>
    </source>
</evidence>
<dbReference type="AlphaFoldDB" id="A0A2T3ZMN1"/>
<organism evidence="2 3">
    <name type="scientific">Trichoderma asperellum (strain ATCC 204424 / CBS 433.97 / NBRC 101777)</name>
    <dbReference type="NCBI Taxonomy" id="1042311"/>
    <lineage>
        <taxon>Eukaryota</taxon>
        <taxon>Fungi</taxon>
        <taxon>Dikarya</taxon>
        <taxon>Ascomycota</taxon>
        <taxon>Pezizomycotina</taxon>
        <taxon>Sordariomycetes</taxon>
        <taxon>Hypocreomycetidae</taxon>
        <taxon>Hypocreales</taxon>
        <taxon>Hypocreaceae</taxon>
        <taxon>Trichoderma</taxon>
    </lineage>
</organism>
<feature type="transmembrane region" description="Helical" evidence="1">
    <location>
        <begin position="51"/>
        <end position="69"/>
    </location>
</feature>
<feature type="transmembrane region" description="Helical" evidence="1">
    <location>
        <begin position="20"/>
        <end position="39"/>
    </location>
</feature>
<proteinExistence type="predicted"/>
<protein>
    <submittedName>
        <fullName evidence="2">Uncharacterized protein</fullName>
    </submittedName>
</protein>
<sequence>MTPLCLYDSRKVNLAQLPLLLSNCFILLQIVGFLSRLVMPSGPRTRMFSGLFGRWLWVVTMGVFWGRLFHE</sequence>
<gene>
    <name evidence="2" type="ORF">M441DRAFT_208389</name>
</gene>
<name>A0A2T3ZMN1_TRIA4</name>
<evidence type="ECO:0000313" key="3">
    <source>
        <dbReference type="Proteomes" id="UP000240493"/>
    </source>
</evidence>
<accession>A0A2T3ZMN1</accession>
<keyword evidence="1" id="KW-1133">Transmembrane helix</keyword>
<reference evidence="2 3" key="1">
    <citation type="submission" date="2016-07" db="EMBL/GenBank/DDBJ databases">
        <title>Multiple horizontal gene transfer events from other fungi enriched the ability of initially mycotrophic Trichoderma (Ascomycota) to feed on dead plant biomass.</title>
        <authorList>
            <consortium name="DOE Joint Genome Institute"/>
            <person name="Aerts A."/>
            <person name="Atanasova L."/>
            <person name="Chenthamara K."/>
            <person name="Zhang J."/>
            <person name="Grujic M."/>
            <person name="Henrissat B."/>
            <person name="Kuo A."/>
            <person name="Salamov A."/>
            <person name="Lipzen A."/>
            <person name="Labutti K."/>
            <person name="Barry K."/>
            <person name="Miao Y."/>
            <person name="Rahimi M.J."/>
            <person name="Shen Q."/>
            <person name="Grigoriev I.V."/>
            <person name="Kubicek C.P."/>
            <person name="Druzhinina I.S."/>
        </authorList>
    </citation>
    <scope>NUCLEOTIDE SEQUENCE [LARGE SCALE GENOMIC DNA]</scope>
    <source>
        <strain evidence="2 3">CBS 433.97</strain>
    </source>
</reference>
<keyword evidence="3" id="KW-1185">Reference proteome</keyword>
<dbReference type="Proteomes" id="UP000240493">
    <property type="component" value="Unassembled WGS sequence"/>
</dbReference>
<keyword evidence="1" id="KW-0472">Membrane</keyword>